<dbReference type="SMART" id="SM00710">
    <property type="entry name" value="PbH1"/>
    <property type="match status" value="6"/>
</dbReference>
<dbReference type="RefSeq" id="WP_368496321.1">
    <property type="nucleotide sequence ID" value="NZ_CP162511.1"/>
</dbReference>
<reference evidence="2" key="1">
    <citation type="submission" date="2024-05" db="EMBL/GenBank/DDBJ databases">
        <title>Herbiconiux sp. A18JL235.</title>
        <authorList>
            <person name="Zhang G."/>
        </authorList>
    </citation>
    <scope>NUCLEOTIDE SEQUENCE</scope>
    <source>
        <strain evidence="2">A18JL235</strain>
    </source>
</reference>
<evidence type="ECO:0008006" key="3">
    <source>
        <dbReference type="Google" id="ProtNLM"/>
    </source>
</evidence>
<gene>
    <name evidence="2" type="ORF">ABFY20_11125</name>
</gene>
<name>A0AB39BCY4_9MICO</name>
<feature type="chain" id="PRO_5044337501" description="Right-handed parallel beta-helix repeat-containing protein" evidence="1">
    <location>
        <begin position="24"/>
        <end position="695"/>
    </location>
</feature>
<dbReference type="Gene3D" id="2.160.20.10">
    <property type="entry name" value="Single-stranded right-handed beta-helix, Pectin lyase-like"/>
    <property type="match status" value="1"/>
</dbReference>
<sequence length="695" mass="72024">MRTKRFITAAVAALALAGGLLQAAPATPAQAVGTTYYVDATAGSDTNAGTSDTAPWKTLTKVNTITPGPGTRILLKAGTVFTNQYLDLTGSGTAADPIVVGRYGTGARPKIDFGNTAVGGEGFGVRVTNGSHWTISGLEITSGQHATSMRRNGILILGTGAGGGAFTGIRILDNHVHDVFGRDRRTGGINLHARQASASDPESTWDDVLIQGNTVDNVADTGIQTMTDAYTSGSSWTHTLDAFTHVVIRRNTVTRIHRDGILVRAGVNPLVEYNTTDRIGKYTDVNASVVTYLPAVSVVAAQWAYYTSGAVFQYNEASRTRRIDGDGQPWDFDTKVTNSVYQYNYSHDNEGGTLLMMDQTSNNVFRYNISQNDLDRSNGAISIPFGGGSLAVYNNVFYRSQGQTGLLTTSNSAGVATYTNNIYSNGGTGTYAVGGGAVYASNTFFGANSQAAPHTGKLTSDPLFAAPGGATSITDAAAAYSLGSSSPSRDSGAVIASNGGVDFAGRALYQGTAPDRGAVEAAAATVLSAETFESGGFGGWAAVSGSWAMGGVPGALRQSSLTGESIASAGSTTWTDYSATARLAVTTPDGNTGLLVRYTDSSNFLMLRLNLDTGALELSKKVAGTLTLVASQPVSVDPGRLVSVRADVRGSSVEGWIDGVKLITWSNPSTDLASGKVGVRTASSAAVVDEVVVRG</sequence>
<evidence type="ECO:0000256" key="1">
    <source>
        <dbReference type="SAM" id="SignalP"/>
    </source>
</evidence>
<dbReference type="AlphaFoldDB" id="A0AB39BCY4"/>
<dbReference type="SUPFAM" id="SSF51126">
    <property type="entry name" value="Pectin lyase-like"/>
    <property type="match status" value="1"/>
</dbReference>
<dbReference type="InterPro" id="IPR011050">
    <property type="entry name" value="Pectin_lyase_fold/virulence"/>
</dbReference>
<feature type="signal peptide" evidence="1">
    <location>
        <begin position="1"/>
        <end position="23"/>
    </location>
</feature>
<accession>A0AB39BCY4</accession>
<dbReference type="Gene3D" id="2.60.120.560">
    <property type="entry name" value="Exo-inulinase, domain 1"/>
    <property type="match status" value="1"/>
</dbReference>
<keyword evidence="1" id="KW-0732">Signal</keyword>
<proteinExistence type="predicted"/>
<organism evidence="2">
    <name type="scientific">Herbiconiux sp. A18JL235</name>
    <dbReference type="NCBI Taxonomy" id="3152363"/>
    <lineage>
        <taxon>Bacteria</taxon>
        <taxon>Bacillati</taxon>
        <taxon>Actinomycetota</taxon>
        <taxon>Actinomycetes</taxon>
        <taxon>Micrococcales</taxon>
        <taxon>Microbacteriaceae</taxon>
        <taxon>Herbiconiux</taxon>
    </lineage>
</organism>
<dbReference type="EMBL" id="CP162511">
    <property type="protein sequence ID" value="XDI03902.1"/>
    <property type="molecule type" value="Genomic_DNA"/>
</dbReference>
<evidence type="ECO:0000313" key="2">
    <source>
        <dbReference type="EMBL" id="XDI03902.1"/>
    </source>
</evidence>
<dbReference type="InterPro" id="IPR006626">
    <property type="entry name" value="PbH1"/>
</dbReference>
<dbReference type="InterPro" id="IPR012334">
    <property type="entry name" value="Pectin_lyas_fold"/>
</dbReference>
<protein>
    <recommendedName>
        <fullName evidence="3">Right-handed parallel beta-helix repeat-containing protein</fullName>
    </recommendedName>
</protein>